<keyword evidence="2" id="KW-1185">Reference proteome</keyword>
<accession>A0A857J2X2</accession>
<dbReference type="InterPro" id="IPR006530">
    <property type="entry name" value="YD"/>
</dbReference>
<dbReference type="EMBL" id="CP047650">
    <property type="protein sequence ID" value="QHI98116.1"/>
    <property type="molecule type" value="Genomic_DNA"/>
</dbReference>
<dbReference type="PANTHER" id="PTHR32305:SF15">
    <property type="entry name" value="PROTEIN RHSA-RELATED"/>
    <property type="match status" value="1"/>
</dbReference>
<sequence>MQAALYRDTPSVRVRDNRGLTVRQVEYNRAGTEDDRQVLITQSVFDRRGQLAATWDPRLSARRMRGETVAPNLAFRRMLSGQAIRVDSVDAGTQVELSHIAQGVLLRVDARKTRVRTEYDALGRPTAIFHTAAGLAERRMEHIEYGADPRQNNCGQVIRHDDGAGSLETGIFTITGHPLKQARRLPKALDPAASMPYETRYLYDALGHVVEQTDAMGHQRIFSHDLQGRLSAVALSLRGGPSRTLVDRIVYDATGRPCREHAGNGVVTESIHDPCSGRLVRLKSTRGQEVLQDFVYRHDPVGNIVRIEDMAQHSRHHDNSRIDPVFTYRHDALYQLIEATGRESLQAGADDGLLRNYRRNWFYDAAGNLTKMVHTAGAGSFTQEMDIGPGSNRSILRQTGMHLADAFDPNGNPLLSGPGQALHWNSFNQLDHVCTVEREQGEDDRESYFYGGDRQRVCKLRSRQSPALRHEERTIYLPGIELRKNASEELQVIKVQAGAHHVQVLHWVTAAPAGIDRDQIRYSLRDHPGSSQLETNQEGRILSREEYYPFGGTSVFTARSAIEAKYKFVRYSGKERDATGLYDFGFRYYAPWLMRWLSPDPGGTIDGLNLYRMVRNNPLRFRDGNGLQPDAIESEATASLATPEVGFSITDLYRADRGDLVYGVAQERAKYNRAIFPAFRLDARDHPPLVIDVYNNAVTGSISEANAQTIGDYFDDPRTLARKLRVPQNYQELAMNTRRGPHTFLWDKYFGIGERNRKFNIPALYRETARHYGSDEYHALHVGFGNSGVAPKLLWKRGSKLGIEITASEDSPNHLHFILDGIGMEDVVRKSGGNRQGSSITASELRYVFRNRQRLGDKVHFYRGGEEVNAPWADDPRLWAEYQPRHQGGRKAARTGARSPSVFSCLFRTR</sequence>
<reference evidence="1 2" key="1">
    <citation type="submission" date="2020-01" db="EMBL/GenBank/DDBJ databases">
        <title>Genome sequencing of strain KACC 21265.</title>
        <authorList>
            <person name="Heo J."/>
            <person name="Kim S.-J."/>
            <person name="Kim J.-S."/>
            <person name="Hong S.-B."/>
            <person name="Kwon S.-W."/>
        </authorList>
    </citation>
    <scope>NUCLEOTIDE SEQUENCE [LARGE SCALE GENOMIC DNA]</scope>
    <source>
        <strain evidence="1 2">KACC 21265</strain>
    </source>
</reference>
<evidence type="ECO:0000313" key="1">
    <source>
        <dbReference type="EMBL" id="QHI98116.1"/>
    </source>
</evidence>
<dbReference type="RefSeq" id="WP_160551633.1">
    <property type="nucleotide sequence ID" value="NZ_CP047650.1"/>
</dbReference>
<evidence type="ECO:0000313" key="2">
    <source>
        <dbReference type="Proteomes" id="UP000464787"/>
    </source>
</evidence>
<dbReference type="InterPro" id="IPR022385">
    <property type="entry name" value="Rhs_assc_core"/>
</dbReference>
<dbReference type="NCBIfam" id="TIGR01643">
    <property type="entry name" value="YD_repeat_2x"/>
    <property type="match status" value="1"/>
</dbReference>
<dbReference type="InterPro" id="IPR050708">
    <property type="entry name" value="T6SS_VgrG/RHS"/>
</dbReference>
<dbReference type="InterPro" id="IPR031325">
    <property type="entry name" value="RHS_repeat"/>
</dbReference>
<organism evidence="1 2">
    <name type="scientific">Xylophilus rhododendri</name>
    <dbReference type="NCBI Taxonomy" id="2697032"/>
    <lineage>
        <taxon>Bacteria</taxon>
        <taxon>Pseudomonadati</taxon>
        <taxon>Pseudomonadota</taxon>
        <taxon>Betaproteobacteria</taxon>
        <taxon>Burkholderiales</taxon>
        <taxon>Xylophilus</taxon>
    </lineage>
</organism>
<dbReference type="Pfam" id="PF05593">
    <property type="entry name" value="RHS_repeat"/>
    <property type="match status" value="1"/>
</dbReference>
<dbReference type="AlphaFoldDB" id="A0A857J2X2"/>
<dbReference type="KEGG" id="xyk:GT347_09005"/>
<dbReference type="Gene3D" id="2.180.10.10">
    <property type="entry name" value="RHS repeat-associated core"/>
    <property type="match status" value="1"/>
</dbReference>
<protein>
    <submittedName>
        <fullName evidence="1">Toxin</fullName>
    </submittedName>
</protein>
<dbReference type="PANTHER" id="PTHR32305">
    <property type="match status" value="1"/>
</dbReference>
<proteinExistence type="predicted"/>
<gene>
    <name evidence="1" type="ORF">GT347_09005</name>
</gene>
<dbReference type="Proteomes" id="UP000464787">
    <property type="component" value="Chromosome"/>
</dbReference>
<dbReference type="NCBIfam" id="TIGR03696">
    <property type="entry name" value="Rhs_assc_core"/>
    <property type="match status" value="1"/>
</dbReference>
<name>A0A857J2X2_9BURK</name>